<evidence type="ECO:0000259" key="12">
    <source>
        <dbReference type="PROSITE" id="PS50179"/>
    </source>
</evidence>
<dbReference type="InterPro" id="IPR013083">
    <property type="entry name" value="Znf_RING/FYVE/PHD"/>
</dbReference>
<gene>
    <name evidence="13" type="ORF">DICVIV_04171</name>
</gene>
<dbReference type="InterPro" id="IPR000306">
    <property type="entry name" value="Znf_FYVE"/>
</dbReference>
<feature type="domain" description="FYVE-type" evidence="11">
    <location>
        <begin position="169"/>
        <end position="220"/>
    </location>
</feature>
<dbReference type="GO" id="GO:0043130">
    <property type="term" value="F:ubiquitin binding"/>
    <property type="evidence" value="ECO:0007669"/>
    <property type="project" value="InterPro"/>
</dbReference>
<keyword evidence="5" id="KW-0479">Metal-binding</keyword>
<dbReference type="GO" id="GO:0032456">
    <property type="term" value="P:endocytic recycling"/>
    <property type="evidence" value="ECO:0007669"/>
    <property type="project" value="TreeGrafter"/>
</dbReference>
<dbReference type="OrthoDB" id="957735at2759"/>
<dbReference type="SMART" id="SM00064">
    <property type="entry name" value="FYVE"/>
    <property type="match status" value="1"/>
</dbReference>
<feature type="coiled-coil region" evidence="9">
    <location>
        <begin position="484"/>
        <end position="527"/>
    </location>
</feature>
<dbReference type="Gene3D" id="1.25.40.90">
    <property type="match status" value="1"/>
</dbReference>
<evidence type="ECO:0000256" key="4">
    <source>
        <dbReference type="ARBA" id="ARBA00022553"/>
    </source>
</evidence>
<dbReference type="InterPro" id="IPR003903">
    <property type="entry name" value="UIM_dom"/>
</dbReference>
<evidence type="ECO:0000256" key="6">
    <source>
        <dbReference type="ARBA" id="ARBA00022771"/>
    </source>
</evidence>
<dbReference type="PROSITE" id="PS50178">
    <property type="entry name" value="ZF_FYVE"/>
    <property type="match status" value="1"/>
</dbReference>
<evidence type="ECO:0000313" key="13">
    <source>
        <dbReference type="EMBL" id="KJH49689.1"/>
    </source>
</evidence>
<evidence type="ECO:0000256" key="7">
    <source>
        <dbReference type="ARBA" id="ARBA00022833"/>
    </source>
</evidence>
<keyword evidence="3" id="KW-0963">Cytoplasm</keyword>
<keyword evidence="4" id="KW-0597">Phosphoprotein</keyword>
<evidence type="ECO:0000313" key="14">
    <source>
        <dbReference type="Proteomes" id="UP000053766"/>
    </source>
</evidence>
<dbReference type="Pfam" id="PF01363">
    <property type="entry name" value="FYVE"/>
    <property type="match status" value="1"/>
</dbReference>
<dbReference type="CDD" id="cd15720">
    <property type="entry name" value="FYVE_Hrs"/>
    <property type="match status" value="1"/>
</dbReference>
<sequence length="730" mass="81693">MSKKFDRLLETATDSTNLEPNWDGIIACFDSIRSGEVPAKAAMQSLRRRIQHDNPHIVMHTLLVLDACVKNCGHKIHTEIATKEFMEEFKNLGINGQYDNVKTKVLEMLQCWAMAFANKPEYKIVVDTHNLMKLAGFDFPSIKEADAMFTAQVAPDWHDGPECYRGSSCRSEFSLFNRKHHCRACGQIFCDRCSTKEIPLPQFGIEKEVRVCDACYEKITSKTSEGKVVKNEPNASVPVISEVSQVEKDKLLREKEEEDLALALAISQSEAEAKEQERQKCLYAIYNGDAAGNSATNDAASLSSYNPSEMGYKGAAPSIAESPSENIASDDPLARYLNRDYWQQKKVGASTKVEEWAGVTASAPLPSDASMPGNINTFDLAQFDIAQIPSGKNGAIAGDIKFQTEGTLKWCAQLKAQVTVMENRIRSNSARGRSVLNDTAIQGLFSTLTEFHSQVLGALTKLDDERTKHIIAFYETLQDHLGHISEARLAVDELRAEHERRRQERLAEEQKQRQAQMKQTLEMMRVKKHVMLMEQRNVALQRFQHQEMQARRGQVQTGAFYINYNSQQPATTQAGYIVPGYQGFPQQYTQAHTAPHYLNSDLPANQWPSQHTSNQQVSYGGHPCNAQENISVTNGSVAQLAQHSTFHPHQMYYTPNQPVASASYKLPSDFGQAVQCVSSVPPTNNSHQPFIQQYPSSNRPGYQMQNPVNDAETPTNNQLDSSDQPLISFD</sequence>
<reference evidence="13 14" key="1">
    <citation type="submission" date="2013-11" db="EMBL/GenBank/DDBJ databases">
        <title>Draft genome of the bovine lungworm Dictyocaulus viviparus.</title>
        <authorList>
            <person name="Mitreva M."/>
        </authorList>
    </citation>
    <scope>NUCLEOTIDE SEQUENCE [LARGE SCALE GENOMIC DNA]</scope>
    <source>
        <strain evidence="13 14">HannoverDv2000</strain>
    </source>
</reference>
<evidence type="ECO:0000256" key="5">
    <source>
        <dbReference type="ARBA" id="ARBA00022723"/>
    </source>
</evidence>
<dbReference type="InterPro" id="IPR024641">
    <property type="entry name" value="HRS_helical"/>
</dbReference>
<dbReference type="InterPro" id="IPR011011">
    <property type="entry name" value="Znf_FYVE_PHD"/>
</dbReference>
<dbReference type="PROSITE" id="PS50179">
    <property type="entry name" value="VHS"/>
    <property type="match status" value="1"/>
</dbReference>
<dbReference type="SUPFAM" id="SSF48464">
    <property type="entry name" value="ENTH/VHS domain"/>
    <property type="match status" value="1"/>
</dbReference>
<dbReference type="CDD" id="cd03569">
    <property type="entry name" value="VHS_Hrs"/>
    <property type="match status" value="1"/>
</dbReference>
<dbReference type="Gene3D" id="3.30.40.10">
    <property type="entry name" value="Zinc/RING finger domain, C3HC4 (zinc finger)"/>
    <property type="match status" value="1"/>
</dbReference>
<evidence type="ECO:0000259" key="11">
    <source>
        <dbReference type="PROSITE" id="PS50178"/>
    </source>
</evidence>
<evidence type="ECO:0000256" key="2">
    <source>
        <dbReference type="ARBA" id="ARBA00015450"/>
    </source>
</evidence>
<protein>
    <recommendedName>
        <fullName evidence="2">Hepatocyte growth factor-regulated tyrosine kinase substrate</fullName>
    </recommendedName>
</protein>
<feature type="domain" description="VHS" evidence="12">
    <location>
        <begin position="12"/>
        <end position="140"/>
    </location>
</feature>
<name>A0A0D8Y0Y2_DICVI</name>
<dbReference type="EMBL" id="KN716226">
    <property type="protein sequence ID" value="KJH49689.1"/>
    <property type="molecule type" value="Genomic_DNA"/>
</dbReference>
<dbReference type="Pfam" id="PF00790">
    <property type="entry name" value="VHS"/>
    <property type="match status" value="1"/>
</dbReference>
<dbReference type="PANTHER" id="PTHR46275">
    <property type="entry name" value="HEPATOCYTE GROWTH FACTOR-REGULATED TYROSINE KINASE SUBSTRATE"/>
    <property type="match status" value="1"/>
</dbReference>
<dbReference type="PROSITE" id="PS50330">
    <property type="entry name" value="UIM"/>
    <property type="match status" value="1"/>
</dbReference>
<dbReference type="PIRSF" id="PIRSF036956">
    <property type="entry name" value="Hrs_Vps27"/>
    <property type="match status" value="1"/>
</dbReference>
<dbReference type="GO" id="GO:0035091">
    <property type="term" value="F:phosphatidylinositol binding"/>
    <property type="evidence" value="ECO:0007669"/>
    <property type="project" value="InterPro"/>
</dbReference>
<dbReference type="STRING" id="29172.A0A0D8Y0Y2"/>
<evidence type="ECO:0000256" key="8">
    <source>
        <dbReference type="PROSITE-ProRule" id="PRU00091"/>
    </source>
</evidence>
<organism evidence="13 14">
    <name type="scientific">Dictyocaulus viviparus</name>
    <name type="common">Bovine lungworm</name>
    <dbReference type="NCBI Taxonomy" id="29172"/>
    <lineage>
        <taxon>Eukaryota</taxon>
        <taxon>Metazoa</taxon>
        <taxon>Ecdysozoa</taxon>
        <taxon>Nematoda</taxon>
        <taxon>Chromadorea</taxon>
        <taxon>Rhabditida</taxon>
        <taxon>Rhabditina</taxon>
        <taxon>Rhabditomorpha</taxon>
        <taxon>Strongyloidea</taxon>
        <taxon>Metastrongylidae</taxon>
        <taxon>Dictyocaulus</taxon>
    </lineage>
</organism>
<keyword evidence="6 8" id="KW-0863">Zinc-finger</keyword>
<dbReference type="AlphaFoldDB" id="A0A0D8Y0Y2"/>
<evidence type="ECO:0000256" key="3">
    <source>
        <dbReference type="ARBA" id="ARBA00022490"/>
    </source>
</evidence>
<reference evidence="14" key="2">
    <citation type="journal article" date="2016" name="Sci. Rep.">
        <title>Dictyocaulus viviparus genome, variome and transcriptome elucidate lungworm biology and support future intervention.</title>
        <authorList>
            <person name="McNulty S.N."/>
            <person name="Strube C."/>
            <person name="Rosa B.A."/>
            <person name="Martin J.C."/>
            <person name="Tyagi R."/>
            <person name="Choi Y.J."/>
            <person name="Wang Q."/>
            <person name="Hallsworth Pepin K."/>
            <person name="Zhang X."/>
            <person name="Ozersky P."/>
            <person name="Wilson R.K."/>
            <person name="Sternberg P.W."/>
            <person name="Gasser R.B."/>
            <person name="Mitreva M."/>
        </authorList>
    </citation>
    <scope>NUCLEOTIDE SEQUENCE [LARGE SCALE GENOMIC DNA]</scope>
    <source>
        <strain evidence="14">HannoverDv2000</strain>
    </source>
</reference>
<dbReference type="InterPro" id="IPR017073">
    <property type="entry name" value="HGS/VPS27"/>
</dbReference>
<evidence type="ECO:0000256" key="10">
    <source>
        <dbReference type="SAM" id="MobiDB-lite"/>
    </source>
</evidence>
<dbReference type="GO" id="GO:0008270">
    <property type="term" value="F:zinc ion binding"/>
    <property type="evidence" value="ECO:0007669"/>
    <property type="project" value="UniProtKB-KW"/>
</dbReference>
<dbReference type="SUPFAM" id="SSF57903">
    <property type="entry name" value="FYVE/PHD zinc finger"/>
    <property type="match status" value="1"/>
</dbReference>
<dbReference type="InterPro" id="IPR008942">
    <property type="entry name" value="ENTH_VHS"/>
</dbReference>
<evidence type="ECO:0000256" key="9">
    <source>
        <dbReference type="SAM" id="Coils"/>
    </source>
</evidence>
<dbReference type="SMART" id="SM00288">
    <property type="entry name" value="VHS"/>
    <property type="match status" value="1"/>
</dbReference>
<dbReference type="PANTHER" id="PTHR46275:SF1">
    <property type="entry name" value="HEPATOCYTE GROWTH FACTOR-REGULATED TYROSINE KINASE SUBSTRATE"/>
    <property type="match status" value="1"/>
</dbReference>
<keyword evidence="14" id="KW-1185">Reference proteome</keyword>
<dbReference type="InterPro" id="IPR017455">
    <property type="entry name" value="Znf_FYVE-rel"/>
</dbReference>
<dbReference type="InterPro" id="IPR002014">
    <property type="entry name" value="VHS_dom"/>
</dbReference>
<dbReference type="GO" id="GO:0005769">
    <property type="term" value="C:early endosome"/>
    <property type="evidence" value="ECO:0007669"/>
    <property type="project" value="TreeGrafter"/>
</dbReference>
<keyword evidence="7" id="KW-0862">Zinc</keyword>
<dbReference type="GO" id="GO:0031623">
    <property type="term" value="P:receptor internalization"/>
    <property type="evidence" value="ECO:0007669"/>
    <property type="project" value="TreeGrafter"/>
</dbReference>
<dbReference type="Proteomes" id="UP000053766">
    <property type="component" value="Unassembled WGS sequence"/>
</dbReference>
<keyword evidence="9" id="KW-0175">Coiled coil</keyword>
<accession>A0A0D8Y0Y2</accession>
<feature type="region of interest" description="Disordered" evidence="10">
    <location>
        <begin position="679"/>
        <end position="730"/>
    </location>
</feature>
<proteinExistence type="predicted"/>
<dbReference type="Gene3D" id="1.20.5.1940">
    <property type="match status" value="1"/>
</dbReference>
<evidence type="ECO:0000256" key="1">
    <source>
        <dbReference type="ARBA" id="ARBA00004496"/>
    </source>
</evidence>
<comment type="subcellular location">
    <subcellularLocation>
        <location evidence="1">Cytoplasm</location>
    </subcellularLocation>
</comment>
<dbReference type="Pfam" id="PF12210">
    <property type="entry name" value="Hrs_helical"/>
    <property type="match status" value="1"/>
</dbReference>